<dbReference type="Ensembl" id="ENSCCRT00020128517.1">
    <property type="protein sequence ID" value="ENSCCRP00020117908.1"/>
    <property type="gene ID" value="ENSCCRG00020053012.1"/>
</dbReference>
<feature type="transmembrane region" description="Helical" evidence="1">
    <location>
        <begin position="64"/>
        <end position="89"/>
    </location>
</feature>
<name>A0A8C2L251_CYPCA</name>
<keyword evidence="1" id="KW-0472">Membrane</keyword>
<keyword evidence="1" id="KW-0812">Transmembrane</keyword>
<evidence type="ECO:0000313" key="2">
    <source>
        <dbReference type="Ensembl" id="ENSCCRP00020117908.1"/>
    </source>
</evidence>
<proteinExistence type="predicted"/>
<sequence>MGDREFIESSFQLSVDYEQNYTLKNPACIAHEMCVFNITVSGCPLLRVCVHSVFFHHYEEGVSLFYICFSSFIVVGLFIMSTAVIVTNIRIKVKGLPQKA</sequence>
<dbReference type="AlphaFoldDB" id="A0A8C2L251"/>
<protein>
    <submittedName>
        <fullName evidence="2">Uncharacterized protein</fullName>
    </submittedName>
</protein>
<reference evidence="2" key="1">
    <citation type="submission" date="2025-08" db="UniProtKB">
        <authorList>
            <consortium name="Ensembl"/>
        </authorList>
    </citation>
    <scope>IDENTIFICATION</scope>
</reference>
<evidence type="ECO:0000313" key="3">
    <source>
        <dbReference type="Proteomes" id="UP000694701"/>
    </source>
</evidence>
<accession>A0A8C2L251</accession>
<evidence type="ECO:0000256" key="1">
    <source>
        <dbReference type="SAM" id="Phobius"/>
    </source>
</evidence>
<keyword evidence="1" id="KW-1133">Transmembrane helix</keyword>
<organism evidence="2 3">
    <name type="scientific">Cyprinus carpio</name>
    <name type="common">Common carp</name>
    <dbReference type="NCBI Taxonomy" id="7962"/>
    <lineage>
        <taxon>Eukaryota</taxon>
        <taxon>Metazoa</taxon>
        <taxon>Chordata</taxon>
        <taxon>Craniata</taxon>
        <taxon>Vertebrata</taxon>
        <taxon>Euteleostomi</taxon>
        <taxon>Actinopterygii</taxon>
        <taxon>Neopterygii</taxon>
        <taxon>Teleostei</taxon>
        <taxon>Ostariophysi</taxon>
        <taxon>Cypriniformes</taxon>
        <taxon>Cyprinidae</taxon>
        <taxon>Cyprininae</taxon>
        <taxon>Cyprinus</taxon>
    </lineage>
</organism>
<dbReference type="Proteomes" id="UP000694701">
    <property type="component" value="Unplaced"/>
</dbReference>